<dbReference type="EMBL" id="FPKV01000002">
    <property type="protein sequence ID" value="SFZ92361.1"/>
    <property type="molecule type" value="Genomic_DNA"/>
</dbReference>
<organism evidence="1 2">
    <name type="scientific">Flaviramulus basaltis</name>
    <dbReference type="NCBI Taxonomy" id="369401"/>
    <lineage>
        <taxon>Bacteria</taxon>
        <taxon>Pseudomonadati</taxon>
        <taxon>Bacteroidota</taxon>
        <taxon>Flavobacteriia</taxon>
        <taxon>Flavobacteriales</taxon>
        <taxon>Flavobacteriaceae</taxon>
        <taxon>Flaviramulus</taxon>
    </lineage>
</organism>
<keyword evidence="2" id="KW-1185">Reference proteome</keyword>
<sequence>MNTINYAQNKKGLEKIRRIIDSEPKIEMMAYSIR</sequence>
<dbReference type="STRING" id="369401.SAMN05428642_102678"/>
<gene>
    <name evidence="1" type="ORF">SAMN05428642_102678</name>
</gene>
<proteinExistence type="predicted"/>
<evidence type="ECO:0000313" key="1">
    <source>
        <dbReference type="EMBL" id="SFZ92361.1"/>
    </source>
</evidence>
<name>A0A1K2IIV8_9FLAO</name>
<dbReference type="AlphaFoldDB" id="A0A1K2IIV8"/>
<reference evidence="1 2" key="1">
    <citation type="submission" date="2016-10" db="EMBL/GenBank/DDBJ databases">
        <authorList>
            <person name="de Groot N.N."/>
        </authorList>
    </citation>
    <scope>NUCLEOTIDE SEQUENCE [LARGE SCALE GENOMIC DNA]</scope>
    <source>
        <strain evidence="1 2">DSM 18180</strain>
    </source>
</reference>
<evidence type="ECO:0000313" key="2">
    <source>
        <dbReference type="Proteomes" id="UP000182544"/>
    </source>
</evidence>
<dbReference type="Proteomes" id="UP000182544">
    <property type="component" value="Unassembled WGS sequence"/>
</dbReference>
<protein>
    <submittedName>
        <fullName evidence="1">Uncharacterized protein</fullName>
    </submittedName>
</protein>
<accession>A0A1K2IIV8</accession>